<dbReference type="PROSITE" id="PS50885">
    <property type="entry name" value="HAMP"/>
    <property type="match status" value="1"/>
</dbReference>
<dbReference type="InterPro" id="IPR003661">
    <property type="entry name" value="HisK_dim/P_dom"/>
</dbReference>
<dbReference type="CDD" id="cd00082">
    <property type="entry name" value="HisKA"/>
    <property type="match status" value="1"/>
</dbReference>
<evidence type="ECO:0000256" key="7">
    <source>
        <dbReference type="ARBA" id="ARBA00022777"/>
    </source>
</evidence>
<dbReference type="CDD" id="cd19410">
    <property type="entry name" value="HK9-like_sensor"/>
    <property type="match status" value="1"/>
</dbReference>
<dbReference type="SUPFAM" id="SSF47384">
    <property type="entry name" value="Homodimeric domain of signal transducing histidine kinase"/>
    <property type="match status" value="1"/>
</dbReference>
<feature type="domain" description="HAMP" evidence="13">
    <location>
        <begin position="212"/>
        <end position="265"/>
    </location>
</feature>
<keyword evidence="4" id="KW-0597">Phosphoprotein</keyword>
<gene>
    <name evidence="14" type="ORF">WDK88_09395</name>
</gene>
<evidence type="ECO:0000256" key="5">
    <source>
        <dbReference type="ARBA" id="ARBA00022679"/>
    </source>
</evidence>
<dbReference type="SMART" id="SM00388">
    <property type="entry name" value="HisKA"/>
    <property type="match status" value="1"/>
</dbReference>
<dbReference type="Pfam" id="PF05227">
    <property type="entry name" value="CHASE3"/>
    <property type="match status" value="1"/>
</dbReference>
<dbReference type="Pfam" id="PF02518">
    <property type="entry name" value="HATPase_c"/>
    <property type="match status" value="1"/>
</dbReference>
<keyword evidence="11" id="KW-0472">Membrane</keyword>
<accession>A0ABZ2P558</accession>
<evidence type="ECO:0000313" key="15">
    <source>
        <dbReference type="Proteomes" id="UP001432046"/>
    </source>
</evidence>
<evidence type="ECO:0000256" key="3">
    <source>
        <dbReference type="ARBA" id="ARBA00012438"/>
    </source>
</evidence>
<proteinExistence type="predicted"/>
<keyword evidence="5" id="KW-0808">Transferase</keyword>
<keyword evidence="6" id="KW-0547">Nucleotide-binding</keyword>
<dbReference type="PANTHER" id="PTHR43065:SF10">
    <property type="entry name" value="PEROXIDE STRESS-ACTIVATED HISTIDINE KINASE MAK3"/>
    <property type="match status" value="1"/>
</dbReference>
<feature type="transmembrane region" description="Helical" evidence="11">
    <location>
        <begin position="186"/>
        <end position="210"/>
    </location>
</feature>
<dbReference type="Gene3D" id="1.10.287.130">
    <property type="match status" value="1"/>
</dbReference>
<evidence type="ECO:0000313" key="14">
    <source>
        <dbReference type="EMBL" id="WXC81789.1"/>
    </source>
</evidence>
<keyword evidence="15" id="KW-1185">Reference proteome</keyword>
<organism evidence="14 15">
    <name type="scientific">Bradyrhizobium septentrionale</name>
    <dbReference type="NCBI Taxonomy" id="1404411"/>
    <lineage>
        <taxon>Bacteria</taxon>
        <taxon>Pseudomonadati</taxon>
        <taxon>Pseudomonadota</taxon>
        <taxon>Alphaproteobacteria</taxon>
        <taxon>Hyphomicrobiales</taxon>
        <taxon>Nitrobacteraceae</taxon>
        <taxon>Bradyrhizobium</taxon>
    </lineage>
</organism>
<dbReference type="PANTHER" id="PTHR43065">
    <property type="entry name" value="SENSOR HISTIDINE KINASE"/>
    <property type="match status" value="1"/>
</dbReference>
<dbReference type="Pfam" id="PF00672">
    <property type="entry name" value="HAMP"/>
    <property type="match status" value="1"/>
</dbReference>
<dbReference type="InterPro" id="IPR036097">
    <property type="entry name" value="HisK_dim/P_sf"/>
</dbReference>
<dbReference type="InterPro" id="IPR004358">
    <property type="entry name" value="Sig_transdc_His_kin-like_C"/>
</dbReference>
<dbReference type="Gene3D" id="3.30.565.10">
    <property type="entry name" value="Histidine kinase-like ATPase, C-terminal domain"/>
    <property type="match status" value="1"/>
</dbReference>
<dbReference type="Proteomes" id="UP001432046">
    <property type="component" value="Chromosome"/>
</dbReference>
<evidence type="ECO:0000256" key="10">
    <source>
        <dbReference type="SAM" id="Coils"/>
    </source>
</evidence>
<comment type="catalytic activity">
    <reaction evidence="1">
        <text>ATP + protein L-histidine = ADP + protein N-phospho-L-histidine.</text>
        <dbReference type="EC" id="2.7.13.3"/>
    </reaction>
</comment>
<keyword evidence="10" id="KW-0175">Coiled coil</keyword>
<dbReference type="InterPro" id="IPR036890">
    <property type="entry name" value="HATPase_C_sf"/>
</dbReference>
<dbReference type="PRINTS" id="PR00344">
    <property type="entry name" value="BCTRLSENSOR"/>
</dbReference>
<dbReference type="SMART" id="SM00387">
    <property type="entry name" value="HATPase_c"/>
    <property type="match status" value="1"/>
</dbReference>
<name>A0ABZ2P558_9BRAD</name>
<evidence type="ECO:0000256" key="2">
    <source>
        <dbReference type="ARBA" id="ARBA00004370"/>
    </source>
</evidence>
<dbReference type="PROSITE" id="PS50109">
    <property type="entry name" value="HIS_KIN"/>
    <property type="match status" value="1"/>
</dbReference>
<dbReference type="EMBL" id="CP147711">
    <property type="protein sequence ID" value="WXC81789.1"/>
    <property type="molecule type" value="Genomic_DNA"/>
</dbReference>
<protein>
    <recommendedName>
        <fullName evidence="3">histidine kinase</fullName>
        <ecNumber evidence="3">2.7.13.3</ecNumber>
    </recommendedName>
</protein>
<dbReference type="SUPFAM" id="SSF55874">
    <property type="entry name" value="ATPase domain of HSP90 chaperone/DNA topoisomerase II/histidine kinase"/>
    <property type="match status" value="1"/>
</dbReference>
<comment type="subcellular location">
    <subcellularLocation>
        <location evidence="2">Membrane</location>
    </subcellularLocation>
</comment>
<keyword evidence="8" id="KW-0067">ATP-binding</keyword>
<feature type="coiled-coil region" evidence="10">
    <location>
        <begin position="98"/>
        <end position="125"/>
    </location>
</feature>
<evidence type="ECO:0000256" key="4">
    <source>
        <dbReference type="ARBA" id="ARBA00022553"/>
    </source>
</evidence>
<evidence type="ECO:0000256" key="11">
    <source>
        <dbReference type="SAM" id="Phobius"/>
    </source>
</evidence>
<feature type="domain" description="Histidine kinase" evidence="12">
    <location>
        <begin position="285"/>
        <end position="501"/>
    </location>
</feature>
<feature type="transmembrane region" description="Helical" evidence="11">
    <location>
        <begin position="13"/>
        <end position="32"/>
    </location>
</feature>
<reference evidence="14" key="1">
    <citation type="journal article" date="2021" name="Int. J. Syst. Evol. Microbiol.">
        <title>Bradyrhizobium septentrionale sp. nov. (sv. septentrionale) and Bradyrhizobium quebecense sp. nov. (sv. septentrionale) associated with legumes native to Canada possess rearranged symbiosis genes and numerous insertion sequences.</title>
        <authorList>
            <person name="Bromfield E.S.P."/>
            <person name="Cloutier S."/>
        </authorList>
    </citation>
    <scope>NUCLEOTIDE SEQUENCE</scope>
    <source>
        <strain evidence="14">5S5</strain>
    </source>
</reference>
<sequence length="516" mass="56002">MSAFPKLQILHKLMVAFAAVVAIIFVSSAIVYDRVRVIEAAKNLRVHTTDVLDTLDMALEAMLDQEIGVLGYLLTGDQKFLEPYHKGGQVFGVAIRKLRDLTSDNRAQQSRLDELNELATKWRSEVAERKVALMANPKTREEAHALTASEVSKTAMDLVRGKLDEIDTVERDLLAKRDVVQKQAYAIAYAMTILGGAASLMTAVLMGVLLTRTITMPITRMTSTMAALARGDTSIEVPGVGRGDEIGAMAAAVQVFKERIIERERTQAELAHFNRIATVGQLTASIAHEVNQPISAAVTNAEAALRWLGAHPPNLDEVRQALTWIAADGKRAGDIISRIRALIRKAPPPRSRFDLNEAVLDVIALVRNEVLRHRVSLQTQLAGDLPQIEGDRIQLQQVILNLIVNAVEAMASLDEGERELQIRTEADAVGGVLVSALDSGMGFEASSVDHIFEAFYTTKPHGIGMGLAICQSIVAAHGGRMWATANKPRGAIFQFTLPPKQAGAASAEHDGQMPVG</sequence>
<evidence type="ECO:0000259" key="12">
    <source>
        <dbReference type="PROSITE" id="PS50109"/>
    </source>
</evidence>
<evidence type="ECO:0000256" key="8">
    <source>
        <dbReference type="ARBA" id="ARBA00022840"/>
    </source>
</evidence>
<dbReference type="InterPro" id="IPR007891">
    <property type="entry name" value="CHASE3"/>
</dbReference>
<dbReference type="SMART" id="SM00304">
    <property type="entry name" value="HAMP"/>
    <property type="match status" value="1"/>
</dbReference>
<keyword evidence="7" id="KW-0418">Kinase</keyword>
<dbReference type="RefSeq" id="WP_338821921.1">
    <property type="nucleotide sequence ID" value="NZ_CP147708.1"/>
</dbReference>
<dbReference type="Pfam" id="PF00512">
    <property type="entry name" value="HisKA"/>
    <property type="match status" value="1"/>
</dbReference>
<keyword evidence="11" id="KW-1133">Transmembrane helix</keyword>
<dbReference type="Gene3D" id="6.10.340.10">
    <property type="match status" value="1"/>
</dbReference>
<evidence type="ECO:0000256" key="6">
    <source>
        <dbReference type="ARBA" id="ARBA00022741"/>
    </source>
</evidence>
<dbReference type="SUPFAM" id="SSF158472">
    <property type="entry name" value="HAMP domain-like"/>
    <property type="match status" value="1"/>
</dbReference>
<dbReference type="InterPro" id="IPR003594">
    <property type="entry name" value="HATPase_dom"/>
</dbReference>
<evidence type="ECO:0000256" key="9">
    <source>
        <dbReference type="ARBA" id="ARBA00023012"/>
    </source>
</evidence>
<dbReference type="InterPro" id="IPR003660">
    <property type="entry name" value="HAMP_dom"/>
</dbReference>
<dbReference type="EC" id="2.7.13.3" evidence="3"/>
<evidence type="ECO:0000259" key="13">
    <source>
        <dbReference type="PROSITE" id="PS50885"/>
    </source>
</evidence>
<keyword evidence="9" id="KW-0902">Two-component regulatory system</keyword>
<dbReference type="InterPro" id="IPR005467">
    <property type="entry name" value="His_kinase_dom"/>
</dbReference>
<reference evidence="14" key="2">
    <citation type="submission" date="2024-03" db="EMBL/GenBank/DDBJ databases">
        <authorList>
            <person name="Bromfield E.S.P."/>
            <person name="Cloutier S."/>
        </authorList>
    </citation>
    <scope>NUCLEOTIDE SEQUENCE</scope>
    <source>
        <strain evidence="14">5S5</strain>
    </source>
</reference>
<evidence type="ECO:0000256" key="1">
    <source>
        <dbReference type="ARBA" id="ARBA00000085"/>
    </source>
</evidence>
<dbReference type="CDD" id="cd06225">
    <property type="entry name" value="HAMP"/>
    <property type="match status" value="1"/>
</dbReference>
<keyword evidence="11" id="KW-0812">Transmembrane</keyword>